<dbReference type="Proteomes" id="UP001273505">
    <property type="component" value="Unassembled WGS sequence"/>
</dbReference>
<evidence type="ECO:0000313" key="1">
    <source>
        <dbReference type="EMBL" id="MDX6848177.1"/>
    </source>
</evidence>
<comment type="caution">
    <text evidence="1">The sequence shown here is derived from an EMBL/GenBank/DDBJ whole genome shotgun (WGS) entry which is preliminary data.</text>
</comment>
<gene>
    <name evidence="1" type="ORF">SCD92_02325</name>
</gene>
<dbReference type="EC" id="3.1.2.-" evidence="1"/>
<reference evidence="1 2" key="1">
    <citation type="submission" date="2023-11" db="EMBL/GenBank/DDBJ databases">
        <title>Gilvimarinus fulvus sp. nov., isolated from the surface of Kelp.</title>
        <authorList>
            <person name="Sun Y.Y."/>
            <person name="Gong Y."/>
            <person name="Du Z.J."/>
        </authorList>
    </citation>
    <scope>NUCLEOTIDE SEQUENCE [LARGE SCALE GENOMIC DNA]</scope>
    <source>
        <strain evidence="1 2">SDUM040013</strain>
    </source>
</reference>
<keyword evidence="2" id="KW-1185">Reference proteome</keyword>
<dbReference type="GO" id="GO:0016787">
    <property type="term" value="F:hydrolase activity"/>
    <property type="evidence" value="ECO:0007669"/>
    <property type="project" value="UniProtKB-KW"/>
</dbReference>
<dbReference type="PANTHER" id="PTHR31793">
    <property type="entry name" value="4-HYDROXYBENZOYL-COA THIOESTERASE FAMILY MEMBER"/>
    <property type="match status" value="1"/>
</dbReference>
<dbReference type="SUPFAM" id="SSF54637">
    <property type="entry name" value="Thioesterase/thiol ester dehydrase-isomerase"/>
    <property type="match status" value="1"/>
</dbReference>
<protein>
    <submittedName>
        <fullName evidence="1">Acyl-CoA thioesterase</fullName>
        <ecNumber evidence="1">3.1.2.-</ecNumber>
    </submittedName>
</protein>
<dbReference type="PANTHER" id="PTHR31793:SF40">
    <property type="entry name" value="ACYL-COA THIOESTER HYDROLASE, YBGC_YBAW FAMILY"/>
    <property type="match status" value="1"/>
</dbReference>
<keyword evidence="1" id="KW-0378">Hydrolase</keyword>
<dbReference type="Pfam" id="PF13279">
    <property type="entry name" value="4HBT_2"/>
    <property type="match status" value="1"/>
</dbReference>
<dbReference type="CDD" id="cd00586">
    <property type="entry name" value="4HBT"/>
    <property type="match status" value="1"/>
</dbReference>
<accession>A0ABU4RVJ1</accession>
<dbReference type="InterPro" id="IPR029069">
    <property type="entry name" value="HotDog_dom_sf"/>
</dbReference>
<dbReference type="RefSeq" id="WP_302723120.1">
    <property type="nucleotide sequence ID" value="NZ_JAULRU010000583.1"/>
</dbReference>
<evidence type="ECO:0000313" key="2">
    <source>
        <dbReference type="Proteomes" id="UP001273505"/>
    </source>
</evidence>
<proteinExistence type="predicted"/>
<organism evidence="1 2">
    <name type="scientific">Gilvimarinus gilvus</name>
    <dbReference type="NCBI Taxonomy" id="3058038"/>
    <lineage>
        <taxon>Bacteria</taxon>
        <taxon>Pseudomonadati</taxon>
        <taxon>Pseudomonadota</taxon>
        <taxon>Gammaproteobacteria</taxon>
        <taxon>Cellvibrionales</taxon>
        <taxon>Cellvibrionaceae</taxon>
        <taxon>Gilvimarinus</taxon>
    </lineage>
</organism>
<dbReference type="InterPro" id="IPR050563">
    <property type="entry name" value="4-hydroxybenzoyl-CoA_TE"/>
</dbReference>
<sequence>MVDREAFIANFPITVDINVQWGEMDAFGHVNNVVYLRYFETARIAYLRQVAARGVLDLGRLVPVLAETQCRYLRPVRFPDTVVIGCTVTEVHEHGVTQDYEIFSTEQSKVVCTGIARIVLLDKQSQRKALVAPELHDEIKLLEAKEK</sequence>
<dbReference type="Gene3D" id="3.10.129.10">
    <property type="entry name" value="Hotdog Thioesterase"/>
    <property type="match status" value="1"/>
</dbReference>
<name>A0ABU4RVJ1_9GAMM</name>
<dbReference type="EMBL" id="JAXAFO010000002">
    <property type="protein sequence ID" value="MDX6848177.1"/>
    <property type="molecule type" value="Genomic_DNA"/>
</dbReference>